<evidence type="ECO:0000313" key="2">
    <source>
        <dbReference type="EMBL" id="CEJ92873.1"/>
    </source>
</evidence>
<proteinExistence type="predicted"/>
<accession>A0A0A1TNK8</accession>
<reference evidence="2 3" key="1">
    <citation type="journal article" date="2015" name="Genome Announc.">
        <title>Draft Genome Sequence and Gene Annotation of the Entomopathogenic Fungus Verticillium hemipterigenum.</title>
        <authorList>
            <person name="Horn F."/>
            <person name="Habel A."/>
            <person name="Scharf D.H."/>
            <person name="Dworschak J."/>
            <person name="Brakhage A.A."/>
            <person name="Guthke R."/>
            <person name="Hertweck C."/>
            <person name="Linde J."/>
        </authorList>
    </citation>
    <scope>NUCLEOTIDE SEQUENCE [LARGE SCALE GENOMIC DNA]</scope>
</reference>
<sequence>MRPVRSFSAAFRAALVAALFGTVVVGELTHAVRYQGDPRLSVHVNEAVKVERAPTPRQRAFEFCSKPYKKVAIAPNQTPPKAGSAKPSSKNLAPAKKPSGKKAAAKGLVARVKPDDFEEVEMSTLKSCKPGTAGLWSGGFGTCPGFIVTGQPNSPDGVSCILMHFSLGASLDDKEQKEKWADFEKAVRASGMTEIKGLIFTVNTDTRSKEIKGDQFLVEEAQALTPDYNTLKSRLARLTKSRSVVHQTHSFAQVGELQVDRNGNVLVDGRRVIL</sequence>
<feature type="region of interest" description="Disordered" evidence="1">
    <location>
        <begin position="74"/>
        <end position="106"/>
    </location>
</feature>
<evidence type="ECO:0000313" key="3">
    <source>
        <dbReference type="Proteomes" id="UP000039046"/>
    </source>
</evidence>
<dbReference type="Proteomes" id="UP000039046">
    <property type="component" value="Unassembled WGS sequence"/>
</dbReference>
<name>A0A0A1TNK8_9HYPO</name>
<dbReference type="EMBL" id="CDHN01000005">
    <property type="protein sequence ID" value="CEJ92873.1"/>
    <property type="molecule type" value="Genomic_DNA"/>
</dbReference>
<evidence type="ECO:0000256" key="1">
    <source>
        <dbReference type="SAM" id="MobiDB-lite"/>
    </source>
</evidence>
<organism evidence="2 3">
    <name type="scientific">[Torrubiella] hemipterigena</name>
    <dbReference type="NCBI Taxonomy" id="1531966"/>
    <lineage>
        <taxon>Eukaryota</taxon>
        <taxon>Fungi</taxon>
        <taxon>Dikarya</taxon>
        <taxon>Ascomycota</taxon>
        <taxon>Pezizomycotina</taxon>
        <taxon>Sordariomycetes</taxon>
        <taxon>Hypocreomycetidae</taxon>
        <taxon>Hypocreales</taxon>
        <taxon>Clavicipitaceae</taxon>
        <taxon>Clavicipitaceae incertae sedis</taxon>
        <taxon>'Torrubiella' clade</taxon>
    </lineage>
</organism>
<gene>
    <name evidence="2" type="ORF">VHEMI08501</name>
</gene>
<protein>
    <submittedName>
        <fullName evidence="2">Uncharacterized protein</fullName>
    </submittedName>
</protein>
<dbReference type="HOGENOM" id="CLU_1016312_0_0_1"/>
<dbReference type="OrthoDB" id="10646471at2759"/>
<dbReference type="AlphaFoldDB" id="A0A0A1TNK8"/>
<keyword evidence="3" id="KW-1185">Reference proteome</keyword>